<feature type="non-terminal residue" evidence="2">
    <location>
        <position position="1"/>
    </location>
</feature>
<gene>
    <name evidence="2" type="ORF">PCOR1329_LOCUS31060</name>
</gene>
<organism evidence="2 3">
    <name type="scientific">Prorocentrum cordatum</name>
    <dbReference type="NCBI Taxonomy" id="2364126"/>
    <lineage>
        <taxon>Eukaryota</taxon>
        <taxon>Sar</taxon>
        <taxon>Alveolata</taxon>
        <taxon>Dinophyceae</taxon>
        <taxon>Prorocentrales</taxon>
        <taxon>Prorocentraceae</taxon>
        <taxon>Prorocentrum</taxon>
    </lineage>
</organism>
<sequence length="237" mass="25538">ELGSVENDARSRPFCVSDAADGVDDEGDPLRRGEPVFSAPKKCNKRVRARPQKLCSDDESVPWKKVLAPAAATLGADVSVERAGREHGRKGNGSSAGSGWLTEGLDSVQVPSLFGGVRVAASEAGRGFAGLPMQGGAHPVFSISWGPDFKPLRSQVKILFGLVPGSKNWQKRQPWGDIGRSISSMPKKTGACRGWLVISREQRVRFKNSSKSQWHDVGADEVDIGKDAIPVYTMKLE</sequence>
<feature type="region of interest" description="Disordered" evidence="1">
    <location>
        <begin position="81"/>
        <end position="101"/>
    </location>
</feature>
<keyword evidence="3" id="KW-1185">Reference proteome</keyword>
<dbReference type="Proteomes" id="UP001189429">
    <property type="component" value="Unassembled WGS sequence"/>
</dbReference>
<feature type="region of interest" description="Disordered" evidence="1">
    <location>
        <begin position="1"/>
        <end position="37"/>
    </location>
</feature>
<evidence type="ECO:0000313" key="3">
    <source>
        <dbReference type="Proteomes" id="UP001189429"/>
    </source>
</evidence>
<name>A0ABN9SN95_9DINO</name>
<protein>
    <submittedName>
        <fullName evidence="2">Uncharacterized protein</fullName>
    </submittedName>
</protein>
<proteinExistence type="predicted"/>
<evidence type="ECO:0000313" key="2">
    <source>
        <dbReference type="EMBL" id="CAK0833327.1"/>
    </source>
</evidence>
<comment type="caution">
    <text evidence="2">The sequence shown here is derived from an EMBL/GenBank/DDBJ whole genome shotgun (WGS) entry which is preliminary data.</text>
</comment>
<dbReference type="EMBL" id="CAUYUJ010012114">
    <property type="protein sequence ID" value="CAK0833327.1"/>
    <property type="molecule type" value="Genomic_DNA"/>
</dbReference>
<reference evidence="2" key="1">
    <citation type="submission" date="2023-10" db="EMBL/GenBank/DDBJ databases">
        <authorList>
            <person name="Chen Y."/>
            <person name="Shah S."/>
            <person name="Dougan E. K."/>
            <person name="Thang M."/>
            <person name="Chan C."/>
        </authorList>
    </citation>
    <scope>NUCLEOTIDE SEQUENCE [LARGE SCALE GENOMIC DNA]</scope>
</reference>
<accession>A0ABN9SN95</accession>
<evidence type="ECO:0000256" key="1">
    <source>
        <dbReference type="SAM" id="MobiDB-lite"/>
    </source>
</evidence>